<dbReference type="AlphaFoldDB" id="A0AAV7VNQ1"/>
<evidence type="ECO:0000313" key="2">
    <source>
        <dbReference type="EMBL" id="KAJ1201812.1"/>
    </source>
</evidence>
<proteinExistence type="predicted"/>
<accession>A0AAV7VNQ1</accession>
<comment type="caution">
    <text evidence="2">The sequence shown here is derived from an EMBL/GenBank/DDBJ whole genome shotgun (WGS) entry which is preliminary data.</text>
</comment>
<evidence type="ECO:0000256" key="1">
    <source>
        <dbReference type="SAM" id="MobiDB-lite"/>
    </source>
</evidence>
<evidence type="ECO:0000313" key="3">
    <source>
        <dbReference type="Proteomes" id="UP001066276"/>
    </source>
</evidence>
<dbReference type="EMBL" id="JANPWB010000003">
    <property type="protein sequence ID" value="KAJ1201812.1"/>
    <property type="molecule type" value="Genomic_DNA"/>
</dbReference>
<reference evidence="2" key="1">
    <citation type="journal article" date="2022" name="bioRxiv">
        <title>Sequencing and chromosome-scale assembly of the giantPleurodeles waltlgenome.</title>
        <authorList>
            <person name="Brown T."/>
            <person name="Elewa A."/>
            <person name="Iarovenko S."/>
            <person name="Subramanian E."/>
            <person name="Araus A.J."/>
            <person name="Petzold A."/>
            <person name="Susuki M."/>
            <person name="Suzuki K.-i.T."/>
            <person name="Hayashi T."/>
            <person name="Toyoda A."/>
            <person name="Oliveira C."/>
            <person name="Osipova E."/>
            <person name="Leigh N.D."/>
            <person name="Simon A."/>
            <person name="Yun M.H."/>
        </authorList>
    </citation>
    <scope>NUCLEOTIDE SEQUENCE</scope>
    <source>
        <strain evidence="2">20211129_DDA</strain>
        <tissue evidence="2">Liver</tissue>
    </source>
</reference>
<gene>
    <name evidence="2" type="ORF">NDU88_005618</name>
</gene>
<sequence>MWPSGRGGARSPEDRAGLREETRRDDTNPEAAGYVGRKKEEHRRQRKQKGLVNKPAKFPQKLAANHDHTAS</sequence>
<dbReference type="Proteomes" id="UP001066276">
    <property type="component" value="Chromosome 2_1"/>
</dbReference>
<protein>
    <submittedName>
        <fullName evidence="2">Uncharacterized protein</fullName>
    </submittedName>
</protein>
<feature type="compositionally biased region" description="Basic and acidic residues" evidence="1">
    <location>
        <begin position="11"/>
        <end position="27"/>
    </location>
</feature>
<organism evidence="2 3">
    <name type="scientific">Pleurodeles waltl</name>
    <name type="common">Iberian ribbed newt</name>
    <dbReference type="NCBI Taxonomy" id="8319"/>
    <lineage>
        <taxon>Eukaryota</taxon>
        <taxon>Metazoa</taxon>
        <taxon>Chordata</taxon>
        <taxon>Craniata</taxon>
        <taxon>Vertebrata</taxon>
        <taxon>Euteleostomi</taxon>
        <taxon>Amphibia</taxon>
        <taxon>Batrachia</taxon>
        <taxon>Caudata</taxon>
        <taxon>Salamandroidea</taxon>
        <taxon>Salamandridae</taxon>
        <taxon>Pleurodelinae</taxon>
        <taxon>Pleurodeles</taxon>
    </lineage>
</organism>
<feature type="region of interest" description="Disordered" evidence="1">
    <location>
        <begin position="1"/>
        <end position="71"/>
    </location>
</feature>
<keyword evidence="3" id="KW-1185">Reference proteome</keyword>
<name>A0AAV7VNQ1_PLEWA</name>